<organism evidence="2 3">
    <name type="scientific">Cellulomonas alba</name>
    <dbReference type="NCBI Taxonomy" id="3053467"/>
    <lineage>
        <taxon>Bacteria</taxon>
        <taxon>Bacillati</taxon>
        <taxon>Actinomycetota</taxon>
        <taxon>Actinomycetes</taxon>
        <taxon>Micrococcales</taxon>
        <taxon>Cellulomonadaceae</taxon>
        <taxon>Cellulomonas</taxon>
    </lineage>
</organism>
<keyword evidence="1" id="KW-0732">Signal</keyword>
<comment type="caution">
    <text evidence="2">The sequence shown here is derived from an EMBL/GenBank/DDBJ whole genome shotgun (WGS) entry which is preliminary data.</text>
</comment>
<evidence type="ECO:0000256" key="1">
    <source>
        <dbReference type="SAM" id="SignalP"/>
    </source>
</evidence>
<reference evidence="2 3" key="1">
    <citation type="submission" date="2023-06" db="EMBL/GenBank/DDBJ databases">
        <title>Cellulomonas sp. MW4 Whole genome sequence.</title>
        <authorList>
            <person name="Park S."/>
        </authorList>
    </citation>
    <scope>NUCLEOTIDE SEQUENCE [LARGE SCALE GENOMIC DNA]</scope>
    <source>
        <strain evidence="2 3">MW4</strain>
    </source>
</reference>
<accession>A0ABT7SCZ7</accession>
<name>A0ABT7SCZ7_9CELL</name>
<dbReference type="Proteomes" id="UP001529338">
    <property type="component" value="Unassembled WGS sequence"/>
</dbReference>
<evidence type="ECO:0000313" key="3">
    <source>
        <dbReference type="Proteomes" id="UP001529338"/>
    </source>
</evidence>
<evidence type="ECO:0000313" key="2">
    <source>
        <dbReference type="EMBL" id="MDM7854045.1"/>
    </source>
</evidence>
<dbReference type="EMBL" id="JAUCGQ010000001">
    <property type="protein sequence ID" value="MDM7854045.1"/>
    <property type="molecule type" value="Genomic_DNA"/>
</dbReference>
<proteinExistence type="predicted"/>
<keyword evidence="3" id="KW-1185">Reference proteome</keyword>
<feature type="signal peptide" evidence="1">
    <location>
        <begin position="1"/>
        <end position="33"/>
    </location>
</feature>
<sequence length="447" mass="45612">MTTASRAAHRHRMRALAITAALALAALVGETVAAGPADAAGGAGSRASAARLSGGVEAAVVAAAPAAVPAATSATARVVTATATPAAVIRGEQVLFQGSVKAGGTAVVGVTVQLVRRVSATAREVLGYAVTSSSGGYSIAARPAVAGEYYTRVLASGSTPGAHGPVLPVRLVGGNRTLDQRAQLLGSRLGAATAGISTLSASARAQVGDPAVTRVRTRTYQKGQLVEVTRSGVVRTWLVASKIRSRVVAKGGVTGVFGVPMQDARCGLLESGCIQQFSKVAAYQSSTVASAHYQHGRGGAAQYLATARAQLGYREPAWRKSKYNTWVGGHLAWCSVFQSWVAAGSGQPGAVPKRATFPSFVKAVKAQLRTYSRGSSKPHAGTLVIYDLATGGRGAPTHAGVVISLTKTTVTAIEGNSSTGLGFTDKRGVYVHTRARSAVVLFAEPAW</sequence>
<gene>
    <name evidence="2" type="ORF">QRT04_03800</name>
</gene>
<protein>
    <submittedName>
        <fullName evidence="2">CHAP domain-containing protein</fullName>
    </submittedName>
</protein>
<feature type="chain" id="PRO_5046469827" evidence="1">
    <location>
        <begin position="34"/>
        <end position="447"/>
    </location>
</feature>
<dbReference type="RefSeq" id="WP_289453613.1">
    <property type="nucleotide sequence ID" value="NZ_JAUCGQ010000001.1"/>
</dbReference>